<dbReference type="InterPro" id="IPR026369">
    <property type="entry name" value="CxxC_20_CxxC"/>
</dbReference>
<keyword evidence="1" id="KW-1133">Transmembrane helix</keyword>
<protein>
    <recommendedName>
        <fullName evidence="4">Cxxc_20_cxxc protein</fullName>
    </recommendedName>
</protein>
<dbReference type="AlphaFoldDB" id="A0A845EQR3"/>
<gene>
    <name evidence="2" type="ORF">GLW07_01490</name>
</gene>
<dbReference type="RefSeq" id="WP_160917920.1">
    <property type="nucleotide sequence ID" value="NZ_WMEY01000001.1"/>
</dbReference>
<reference evidence="2 3" key="1">
    <citation type="submission" date="2019-11" db="EMBL/GenBank/DDBJ databases">
        <title>Genome sequences of 17 halophilic strains isolated from different environments.</title>
        <authorList>
            <person name="Furrow R.E."/>
        </authorList>
    </citation>
    <scope>NUCLEOTIDE SEQUENCE [LARGE SCALE GENOMIC DNA]</scope>
    <source>
        <strain evidence="2 3">22506_14_FS</strain>
    </source>
</reference>
<name>A0A845EQR3_9BACL</name>
<evidence type="ECO:0000256" key="1">
    <source>
        <dbReference type="SAM" id="Phobius"/>
    </source>
</evidence>
<organism evidence="2 3">
    <name type="scientific">Guptibacillus hwajinpoensis</name>
    <dbReference type="NCBI Taxonomy" id="208199"/>
    <lineage>
        <taxon>Bacteria</taxon>
        <taxon>Bacillati</taxon>
        <taxon>Bacillota</taxon>
        <taxon>Bacilli</taxon>
        <taxon>Bacillales</taxon>
        <taxon>Guptibacillaceae</taxon>
        <taxon>Guptibacillus</taxon>
    </lineage>
</organism>
<keyword evidence="1" id="KW-0472">Membrane</keyword>
<feature type="transmembrane region" description="Helical" evidence="1">
    <location>
        <begin position="45"/>
        <end position="63"/>
    </location>
</feature>
<keyword evidence="1" id="KW-0812">Transmembrane</keyword>
<evidence type="ECO:0008006" key="4">
    <source>
        <dbReference type="Google" id="ProtNLM"/>
    </source>
</evidence>
<accession>A0A845EQR3</accession>
<evidence type="ECO:0000313" key="2">
    <source>
        <dbReference type="EMBL" id="MYL62019.1"/>
    </source>
</evidence>
<sequence>MATCQQCQTKWTWKETFRAVVNFKKYDCCPYCGSKQYPTRRTRNNLAVIPSIIAVLWLPMLAFDVSLSIILPVEVAMAVVMIGILPFFYHVTDCDEPMW</sequence>
<dbReference type="NCBIfam" id="TIGR04104">
    <property type="entry name" value="cxxc_20_cxxc"/>
    <property type="match status" value="1"/>
</dbReference>
<dbReference type="Proteomes" id="UP000447833">
    <property type="component" value="Unassembled WGS sequence"/>
</dbReference>
<feature type="transmembrane region" description="Helical" evidence="1">
    <location>
        <begin position="69"/>
        <end position="89"/>
    </location>
</feature>
<comment type="caution">
    <text evidence="2">The sequence shown here is derived from an EMBL/GenBank/DDBJ whole genome shotgun (WGS) entry which is preliminary data.</text>
</comment>
<proteinExistence type="predicted"/>
<evidence type="ECO:0000313" key="3">
    <source>
        <dbReference type="Proteomes" id="UP000447833"/>
    </source>
</evidence>
<dbReference type="EMBL" id="WMEY01000001">
    <property type="protein sequence ID" value="MYL62019.1"/>
    <property type="molecule type" value="Genomic_DNA"/>
</dbReference>